<keyword evidence="6" id="KW-0472">Membrane</keyword>
<keyword evidence="6" id="KW-1133">Transmembrane helix</keyword>
<evidence type="ECO:0000313" key="11">
    <source>
        <dbReference type="Proteomes" id="UP000789375"/>
    </source>
</evidence>
<accession>A0A9N9BMW4</accession>
<keyword evidence="4" id="KW-0862">Zinc</keyword>
<dbReference type="PANTHER" id="PTHR11905:SF159">
    <property type="entry name" value="ADAM METALLOPROTEASE"/>
    <property type="match status" value="1"/>
</dbReference>
<evidence type="ECO:0000259" key="9">
    <source>
        <dbReference type="PROSITE" id="PS50215"/>
    </source>
</evidence>
<dbReference type="SUPFAM" id="SSF55486">
    <property type="entry name" value="Metalloproteases ('zincins'), catalytic domain"/>
    <property type="match status" value="1"/>
</dbReference>
<dbReference type="GO" id="GO:0046872">
    <property type="term" value="F:metal ion binding"/>
    <property type="evidence" value="ECO:0007669"/>
    <property type="project" value="UniProtKB-KW"/>
</dbReference>
<dbReference type="InterPro" id="IPR002870">
    <property type="entry name" value="Peptidase_M12B_N"/>
</dbReference>
<keyword evidence="1" id="KW-1015">Disulfide bond</keyword>
<feature type="compositionally biased region" description="Low complexity" evidence="5">
    <location>
        <begin position="872"/>
        <end position="912"/>
    </location>
</feature>
<evidence type="ECO:0000259" key="8">
    <source>
        <dbReference type="PROSITE" id="PS50214"/>
    </source>
</evidence>
<comment type="caution">
    <text evidence="4">Lacks conserved residue(s) required for the propagation of feature annotation.</text>
</comment>
<evidence type="ECO:0000256" key="6">
    <source>
        <dbReference type="SAM" id="Phobius"/>
    </source>
</evidence>
<protein>
    <recommendedName>
        <fullName evidence="3">Disintegrin and metalloproteinase domain-containing protein B</fullName>
    </recommendedName>
</protein>
<keyword evidence="6" id="KW-0812">Transmembrane</keyword>
<organism evidence="10 11">
    <name type="scientific">Funneliformis mosseae</name>
    <name type="common">Endomycorrhizal fungus</name>
    <name type="synonym">Glomus mosseae</name>
    <dbReference type="NCBI Taxonomy" id="27381"/>
    <lineage>
        <taxon>Eukaryota</taxon>
        <taxon>Fungi</taxon>
        <taxon>Fungi incertae sedis</taxon>
        <taxon>Mucoromycota</taxon>
        <taxon>Glomeromycotina</taxon>
        <taxon>Glomeromycetes</taxon>
        <taxon>Glomerales</taxon>
        <taxon>Glomeraceae</taxon>
        <taxon>Funneliformis</taxon>
    </lineage>
</organism>
<evidence type="ECO:0000256" key="3">
    <source>
        <dbReference type="ARBA" id="ARBA00074021"/>
    </source>
</evidence>
<dbReference type="SMART" id="SM00050">
    <property type="entry name" value="DISIN"/>
    <property type="match status" value="1"/>
</dbReference>
<feature type="region of interest" description="Disordered" evidence="5">
    <location>
        <begin position="836"/>
        <end position="926"/>
    </location>
</feature>
<dbReference type="InterPro" id="IPR036436">
    <property type="entry name" value="Disintegrin_dom_sf"/>
</dbReference>
<feature type="region of interest" description="Disordered" evidence="5">
    <location>
        <begin position="772"/>
        <end position="794"/>
    </location>
</feature>
<dbReference type="Gene3D" id="4.10.70.10">
    <property type="entry name" value="Disintegrin domain"/>
    <property type="match status" value="1"/>
</dbReference>
<dbReference type="Pfam" id="PF00200">
    <property type="entry name" value="Disintegrin"/>
    <property type="match status" value="1"/>
</dbReference>
<dbReference type="PANTHER" id="PTHR11905">
    <property type="entry name" value="ADAM A DISINTEGRIN AND METALLOPROTEASE DOMAIN"/>
    <property type="match status" value="1"/>
</dbReference>
<dbReference type="Pfam" id="PF01562">
    <property type="entry name" value="Pep_M12B_propep"/>
    <property type="match status" value="1"/>
</dbReference>
<dbReference type="GO" id="GO:0006508">
    <property type="term" value="P:proteolysis"/>
    <property type="evidence" value="ECO:0007669"/>
    <property type="project" value="InterPro"/>
</dbReference>
<evidence type="ECO:0000256" key="1">
    <source>
        <dbReference type="ARBA" id="ARBA00023157"/>
    </source>
</evidence>
<keyword evidence="4" id="KW-0479">Metal-binding</keyword>
<dbReference type="FunFam" id="4.10.70.10:FF:000003">
    <property type="entry name" value="Disintegrin and metalloproteinase domain-containing protein 17"/>
    <property type="match status" value="1"/>
</dbReference>
<feature type="compositionally biased region" description="Polar residues" evidence="5">
    <location>
        <begin position="848"/>
        <end position="857"/>
    </location>
</feature>
<name>A0A9N9BMW4_FUNMO</name>
<evidence type="ECO:0000313" key="10">
    <source>
        <dbReference type="EMBL" id="CAG8573526.1"/>
    </source>
</evidence>
<dbReference type="InterPro" id="IPR024079">
    <property type="entry name" value="MetalloPept_cat_dom_sf"/>
</dbReference>
<dbReference type="AlphaFoldDB" id="A0A9N9BMW4"/>
<keyword evidence="7" id="KW-0732">Signal</keyword>
<comment type="caution">
    <text evidence="10">The sequence shown here is derived from an EMBL/GenBank/DDBJ whole genome shotgun (WGS) entry which is preliminary data.</text>
</comment>
<dbReference type="InterPro" id="IPR001590">
    <property type="entry name" value="Peptidase_M12B"/>
</dbReference>
<feature type="active site" evidence="4">
    <location>
        <position position="473"/>
    </location>
</feature>
<evidence type="ECO:0000256" key="2">
    <source>
        <dbReference type="ARBA" id="ARBA00056552"/>
    </source>
</evidence>
<dbReference type="InterPro" id="IPR001762">
    <property type="entry name" value="Disintegrin_dom"/>
</dbReference>
<dbReference type="Proteomes" id="UP000789375">
    <property type="component" value="Unassembled WGS sequence"/>
</dbReference>
<dbReference type="PROSITE" id="PS50214">
    <property type="entry name" value="DISINTEGRIN_2"/>
    <property type="match status" value="1"/>
</dbReference>
<evidence type="ECO:0000256" key="7">
    <source>
        <dbReference type="SAM" id="SignalP"/>
    </source>
</evidence>
<feature type="compositionally biased region" description="Polar residues" evidence="5">
    <location>
        <begin position="777"/>
        <end position="790"/>
    </location>
</feature>
<evidence type="ECO:0000256" key="4">
    <source>
        <dbReference type="PROSITE-ProRule" id="PRU00276"/>
    </source>
</evidence>
<feature type="binding site" evidence="4">
    <location>
        <position position="472"/>
    </location>
    <ligand>
        <name>Zn(2+)</name>
        <dbReference type="ChEBI" id="CHEBI:29105"/>
        <note>catalytic</note>
    </ligand>
</feature>
<dbReference type="GO" id="GO:0004222">
    <property type="term" value="F:metalloendopeptidase activity"/>
    <property type="evidence" value="ECO:0007669"/>
    <property type="project" value="InterPro"/>
</dbReference>
<feature type="chain" id="PRO_5040335211" description="Disintegrin and metalloproteinase domain-containing protein B" evidence="7">
    <location>
        <begin position="27"/>
        <end position="946"/>
    </location>
</feature>
<feature type="domain" description="Disintegrin" evidence="8">
    <location>
        <begin position="553"/>
        <end position="640"/>
    </location>
</feature>
<feature type="transmembrane region" description="Helical" evidence="6">
    <location>
        <begin position="742"/>
        <end position="762"/>
    </location>
</feature>
<dbReference type="SUPFAM" id="SSF57552">
    <property type="entry name" value="Blood coagulation inhibitor (disintegrin)"/>
    <property type="match status" value="1"/>
</dbReference>
<comment type="function">
    <text evidence="2">Probable zinc protease.</text>
</comment>
<proteinExistence type="predicted"/>
<feature type="binding site" evidence="4">
    <location>
        <position position="482"/>
    </location>
    <ligand>
        <name>Zn(2+)</name>
        <dbReference type="ChEBI" id="CHEBI:29105"/>
        <note>catalytic</note>
    </ligand>
</feature>
<keyword evidence="11" id="KW-1185">Reference proteome</keyword>
<gene>
    <name evidence="10" type="ORF">FMOSSE_LOCUS7578</name>
</gene>
<evidence type="ECO:0000256" key="5">
    <source>
        <dbReference type="SAM" id="MobiDB-lite"/>
    </source>
</evidence>
<reference evidence="10" key="1">
    <citation type="submission" date="2021-06" db="EMBL/GenBank/DDBJ databases">
        <authorList>
            <person name="Kallberg Y."/>
            <person name="Tangrot J."/>
            <person name="Rosling A."/>
        </authorList>
    </citation>
    <scope>NUCLEOTIDE SEQUENCE</scope>
    <source>
        <strain evidence="10">87-6 pot B 2015</strain>
    </source>
</reference>
<sequence>MEVIPSTSRLLLLLISSLFALLLARADSMASKPLSYLEFVGSPSIDILPRNIPVHSEATSIVRRYIEEDSPLRYDDSMRIQFIAFNRTFSIHLEPNLDLFHPEATITIHHSNNTKTTTRLRHEDHRLYKGVVLDIDSTDIRLNEDIVGFKRKSLSEELSYSSGVLGWARIQVHDDGGVTQNSKNKQHPTFEGTFSLYNELYHIKSIENYQLTKFNDDPEIPNPSARRDVHKSSTMVIYRESDVKNALYNKRSSSEVESCSMEDVVGAESLRRNRIPHGDFLSLNSNEQFGSSWWNLKMGSVFENKHKMSKRDVTGCPTGRKIAYMASAADCTYVDNYKSADAARKQILQNWGTASAVYERTFNVTLGLIKIEILPQLCPKTPDPAFPFNRPCEEKYTINDRLSDFSQWRGKSPDDGAGLWHLMSKCNTGTKVGVAWLGQLCKSESTLQDQGQYVSGTGVSTVVKDEWKVVAHEVGHGFGAVHDCVAGNCPCNGCECCPLSQTVCNADNKFLMNPTSNVATNDFSPCTINDICSTLPNMDSCLQDPGSKSILSQSMCGNGLKEDNEECDCGTDCASDPCCDGTTCRYKGNAVCDDINDMCCKKCQFKPANELCRPASSDCDIPEYCNGTSGVCPFDQHVADGTVCAPNLACAGGQCTSRDNQCLTRGGRLGITKACSLLSDSYPTCTISCANPNDTRSCIEMSGFFVDGTPCGFGGRCNKGQCGSGSISNSLSSWINQHKRTIIPIAAVIGALLLCCILHCVYRCKKRRNNPKKLRIHSQSPPSRTNSYSAHNGAKWVDPSPYNGSIYPDHQEFNNERIPTQTPVHRQNSRSSDIMYAGTGHIHHPRPTLQTTFQGRRSGSQVSPSPSPSPASPSMGSLRSPVSPSRSIRSPASPAMGSFRSPVSPSRSLRSPASPPNPNSSRNYERQHVVALPVAIEAFEKRGYRY</sequence>
<dbReference type="EMBL" id="CAJVPP010001799">
    <property type="protein sequence ID" value="CAG8573526.1"/>
    <property type="molecule type" value="Genomic_DNA"/>
</dbReference>
<dbReference type="Gene3D" id="3.40.390.10">
    <property type="entry name" value="Collagenase (Catalytic Domain)"/>
    <property type="match status" value="1"/>
</dbReference>
<dbReference type="Pfam" id="PF13688">
    <property type="entry name" value="Reprolysin_5"/>
    <property type="match status" value="1"/>
</dbReference>
<feature type="domain" description="Peptidase M12B" evidence="9">
    <location>
        <begin position="321"/>
        <end position="539"/>
    </location>
</feature>
<dbReference type="PROSITE" id="PS50215">
    <property type="entry name" value="ADAM_MEPRO"/>
    <property type="match status" value="1"/>
</dbReference>
<feature type="signal peptide" evidence="7">
    <location>
        <begin position="1"/>
        <end position="26"/>
    </location>
</feature>
<feature type="binding site" evidence="4">
    <location>
        <position position="476"/>
    </location>
    <ligand>
        <name>Zn(2+)</name>
        <dbReference type="ChEBI" id="CHEBI:29105"/>
        <note>catalytic</note>
    </ligand>
</feature>